<evidence type="ECO:0000256" key="1">
    <source>
        <dbReference type="SAM" id="MobiDB-lite"/>
    </source>
</evidence>
<comment type="caution">
    <text evidence="2">The sequence shown here is derived from an EMBL/GenBank/DDBJ whole genome shotgun (WGS) entry which is preliminary data.</text>
</comment>
<dbReference type="EMBL" id="BPPX01000002">
    <property type="protein sequence ID" value="GJC77982.1"/>
    <property type="molecule type" value="Genomic_DNA"/>
</dbReference>
<sequence length="336" mass="37309">MDGSISMAHDIAARGPKRGESFNEYLLSITSGLDWGSPEPEEVGHPIKWSQVAPSGQWVILLVLCRYQAFASATRILKMTTLDVINFVTLYIKHHRETKQWAKEVNEAPVAVVLQRAREFCLGIDEMGVLKRPYLPTDALFNAERDQAIRYLYQVGHSKLVKDITRWRGHSTDFHTLPIEPEIMAACVMILDEGKESLDANKVQFPQTEQPSPWLGRVPSECQDLEKCLAELQAYLPRSCPTTANPSESTPKGKPEGLQVQQHHQGATRDTISSSTDESNKPDINAQHNSLSGQVPEPAGPNCGHDIVKDQSSVTESSQVSSTSTLIFDRAHIDTN</sequence>
<protein>
    <submittedName>
        <fullName evidence="2">Uncharacterized protein</fullName>
    </submittedName>
</protein>
<evidence type="ECO:0000313" key="3">
    <source>
        <dbReference type="Proteomes" id="UP001055172"/>
    </source>
</evidence>
<dbReference type="AlphaFoldDB" id="A0AA37LND8"/>
<reference evidence="2 3" key="1">
    <citation type="submission" date="2021-07" db="EMBL/GenBank/DDBJ databases">
        <title>Genome data of Colletotrichum spaethianum.</title>
        <authorList>
            <person name="Utami Y.D."/>
            <person name="Hiruma K."/>
        </authorList>
    </citation>
    <scope>NUCLEOTIDE SEQUENCE [LARGE SCALE GENOMIC DNA]</scope>
    <source>
        <strain evidence="2 3">MAFF 242679</strain>
    </source>
</reference>
<feature type="compositionally biased region" description="Low complexity" evidence="1">
    <location>
        <begin position="311"/>
        <end position="323"/>
    </location>
</feature>
<name>A0AA37LND8_9PEZI</name>
<proteinExistence type="predicted"/>
<keyword evidence="3" id="KW-1185">Reference proteome</keyword>
<accession>A0AA37LND8</accession>
<organism evidence="2 3">
    <name type="scientific">Colletotrichum liriopes</name>
    <dbReference type="NCBI Taxonomy" id="708192"/>
    <lineage>
        <taxon>Eukaryota</taxon>
        <taxon>Fungi</taxon>
        <taxon>Dikarya</taxon>
        <taxon>Ascomycota</taxon>
        <taxon>Pezizomycotina</taxon>
        <taxon>Sordariomycetes</taxon>
        <taxon>Hypocreomycetidae</taxon>
        <taxon>Glomerellales</taxon>
        <taxon>Glomerellaceae</taxon>
        <taxon>Colletotrichum</taxon>
        <taxon>Colletotrichum spaethianum species complex</taxon>
    </lineage>
</organism>
<dbReference type="Proteomes" id="UP001055172">
    <property type="component" value="Unassembled WGS sequence"/>
</dbReference>
<feature type="compositionally biased region" description="Polar residues" evidence="1">
    <location>
        <begin position="259"/>
        <end position="277"/>
    </location>
</feature>
<gene>
    <name evidence="2" type="ORF">ColLi_00820</name>
</gene>
<feature type="region of interest" description="Disordered" evidence="1">
    <location>
        <begin position="240"/>
        <end position="323"/>
    </location>
</feature>
<feature type="compositionally biased region" description="Polar residues" evidence="1">
    <location>
        <begin position="240"/>
        <end position="250"/>
    </location>
</feature>
<evidence type="ECO:0000313" key="2">
    <source>
        <dbReference type="EMBL" id="GJC77982.1"/>
    </source>
</evidence>